<reference evidence="6" key="1">
    <citation type="submission" date="2017-01" db="EMBL/GenBank/DDBJ databases">
        <title>Comparative genomics of anhydrobiosis in the tardigrade Hypsibius dujardini.</title>
        <authorList>
            <person name="Yoshida Y."/>
            <person name="Koutsovoulos G."/>
            <person name="Laetsch D."/>
            <person name="Stevens L."/>
            <person name="Kumar S."/>
            <person name="Horikawa D."/>
            <person name="Ishino K."/>
            <person name="Komine S."/>
            <person name="Tomita M."/>
            <person name="Blaxter M."/>
            <person name="Arakawa K."/>
        </authorList>
    </citation>
    <scope>NUCLEOTIDE SEQUENCE [LARGE SCALE GENOMIC DNA]</scope>
    <source>
        <strain evidence="6">Z151</strain>
    </source>
</reference>
<comment type="caution">
    <text evidence="5">The sequence shown here is derived from an EMBL/GenBank/DDBJ whole genome shotgun (WGS) entry which is preliminary data.</text>
</comment>
<feature type="compositionally biased region" description="Low complexity" evidence="2">
    <location>
        <begin position="493"/>
        <end position="514"/>
    </location>
</feature>
<feature type="compositionally biased region" description="Polar residues" evidence="2">
    <location>
        <begin position="464"/>
        <end position="473"/>
    </location>
</feature>
<evidence type="ECO:0000313" key="6">
    <source>
        <dbReference type="Proteomes" id="UP000192578"/>
    </source>
</evidence>
<dbReference type="Pfam" id="PF12490">
    <property type="entry name" value="BCAS3"/>
    <property type="match status" value="1"/>
</dbReference>
<organism evidence="5 6">
    <name type="scientific">Hypsibius exemplaris</name>
    <name type="common">Freshwater tardigrade</name>
    <dbReference type="NCBI Taxonomy" id="2072580"/>
    <lineage>
        <taxon>Eukaryota</taxon>
        <taxon>Metazoa</taxon>
        <taxon>Ecdysozoa</taxon>
        <taxon>Tardigrada</taxon>
        <taxon>Eutardigrada</taxon>
        <taxon>Parachela</taxon>
        <taxon>Hypsibioidea</taxon>
        <taxon>Hypsibiidae</taxon>
        <taxon>Hypsibius</taxon>
    </lineage>
</organism>
<feature type="compositionally biased region" description="Basic and acidic residues" evidence="2">
    <location>
        <begin position="816"/>
        <end position="825"/>
    </location>
</feature>
<comment type="subcellular location">
    <subcellularLocation>
        <location evidence="1">Preautophagosomal structure</location>
    </subcellularLocation>
</comment>
<feature type="region of interest" description="Disordered" evidence="2">
    <location>
        <begin position="864"/>
        <end position="892"/>
    </location>
</feature>
<dbReference type="Pfam" id="PF21034">
    <property type="entry name" value="BCAS3_WD40"/>
    <property type="match status" value="1"/>
</dbReference>
<feature type="region of interest" description="Disordered" evidence="2">
    <location>
        <begin position="455"/>
        <end position="550"/>
    </location>
</feature>
<evidence type="ECO:0000256" key="1">
    <source>
        <dbReference type="ARBA" id="ARBA00004329"/>
    </source>
</evidence>
<dbReference type="InterPro" id="IPR015943">
    <property type="entry name" value="WD40/YVTN_repeat-like_dom_sf"/>
</dbReference>
<dbReference type="InterPro" id="IPR022175">
    <property type="entry name" value="BCAS3_dom"/>
</dbReference>
<dbReference type="OrthoDB" id="25778at2759"/>
<evidence type="ECO:0000256" key="2">
    <source>
        <dbReference type="SAM" id="MobiDB-lite"/>
    </source>
</evidence>
<dbReference type="GO" id="GO:0006914">
    <property type="term" value="P:autophagy"/>
    <property type="evidence" value="ECO:0007669"/>
    <property type="project" value="InterPro"/>
</dbReference>
<name>A0A1W0X4R7_HYPEX</name>
<dbReference type="GO" id="GO:0000407">
    <property type="term" value="C:phagophore assembly site"/>
    <property type="evidence" value="ECO:0007669"/>
    <property type="project" value="UniProtKB-SubCell"/>
</dbReference>
<dbReference type="Gene3D" id="2.130.10.10">
    <property type="entry name" value="YVTN repeat-like/Quinoprotein amine dehydrogenase"/>
    <property type="match status" value="1"/>
</dbReference>
<proteinExistence type="predicted"/>
<dbReference type="GO" id="GO:0042594">
    <property type="term" value="P:response to starvation"/>
    <property type="evidence" value="ECO:0007669"/>
    <property type="project" value="TreeGrafter"/>
</dbReference>
<evidence type="ECO:0000259" key="3">
    <source>
        <dbReference type="Pfam" id="PF12490"/>
    </source>
</evidence>
<dbReference type="InterPro" id="IPR045142">
    <property type="entry name" value="BCAS3-like"/>
</dbReference>
<feature type="compositionally biased region" description="Basic and acidic residues" evidence="2">
    <location>
        <begin position="668"/>
        <end position="677"/>
    </location>
</feature>
<dbReference type="InterPro" id="IPR036322">
    <property type="entry name" value="WD40_repeat_dom_sf"/>
</dbReference>
<feature type="compositionally biased region" description="Low complexity" evidence="2">
    <location>
        <begin position="835"/>
        <end position="846"/>
    </location>
</feature>
<sequence length="892" mass="95590">MAGEVMNANLRTIGSVVRPQKVTVDPSVVKHVVDFFNDILPQTLQGTVPHRTNDKEVVLWLKVEQPERLGDVPDAFSPVYLTLGYSNGVQIWAIEPHGEAWEVYSSRQGPIRTLRILPLPEEVYGSGDLFAEKRPLIAMCDAASGASLHQNSNISIISLYTGEKVHNIKFRSAVEEIYCNQRVIVVAFPDRFVVIDSCTMKERFYVNASFPVHLVSPNPISVGKRWIAYSEGKVHDMYHSLGGRIIDGVPSYTASVISAAKTISQGITNIGEVVASSIAGTKKSPSSNFVTSTPEGKQEGVVTVVDIDNVGDNEISLEKSAVNRIGVVAHFLAHSSSAVAALAFNVDGTLLLTASQTGQNFHIFRISPHPAGSSMANVDHLYTLHRGDTNATVQDVTFSMDSRWVAVTSLRATTHVFPITPYGGPITYRTHSTSRVVNKASRFIKSAGLDELEVGGRDAGMSAPVTSGNSSPRYSDPNRAGTTVHVHAPLVVGNNNGSSSATSGPRGTPSRGPPVIVQPLSQIKHSGPSKSTHFSTSSLPSSKTPSSGGTDVVRVAACFAARRSRTTNESQVCDSLLIATSHGALVEYILQPVVGVEAERISDDLPVGLNVHAQAQWLLNRHLSHSEFQPPFSDTHPLVGSVAFAAKRKPIDESGGGGYTAKQPHRSTRQEELLNTKSDNEAWLSQVEIMTHSGPARRLWMGPQFRFAPTSTPGCAAGVILNSLPQTEIQRTGSDWDLTTGTNLKFSNFRIHSAPVSMPGISGSNQSLTIDAGSAGSFDRAYFPDYITRDSSSNEDLRLTELADAMVDVHGRDVTDSHFRSRGQTDFDESPEDLSISSADSTGSGSQHARLLLSTGGILSQQTGTTFPVDFDGSSLSSGGSGGPAQMDTQTL</sequence>
<feature type="domain" description="BCAS3" evidence="3">
    <location>
        <begin position="606"/>
        <end position="714"/>
    </location>
</feature>
<accession>A0A1W0X4R7</accession>
<dbReference type="EMBL" id="MTYJ01000018">
    <property type="protein sequence ID" value="OQV22360.1"/>
    <property type="molecule type" value="Genomic_DNA"/>
</dbReference>
<dbReference type="SUPFAM" id="SSF50978">
    <property type="entry name" value="WD40 repeat-like"/>
    <property type="match status" value="1"/>
</dbReference>
<feature type="region of interest" description="Disordered" evidence="2">
    <location>
        <begin position="653"/>
        <end position="677"/>
    </location>
</feature>
<feature type="region of interest" description="Disordered" evidence="2">
    <location>
        <begin position="816"/>
        <end position="847"/>
    </location>
</feature>
<feature type="compositionally biased region" description="Low complexity" evidence="2">
    <location>
        <begin position="526"/>
        <end position="550"/>
    </location>
</feature>
<dbReference type="PANTHER" id="PTHR13268">
    <property type="entry name" value="BREAST CARCINOMA AMPLIFIED SEQUENCE 3"/>
    <property type="match status" value="1"/>
</dbReference>
<dbReference type="Proteomes" id="UP000192578">
    <property type="component" value="Unassembled WGS sequence"/>
</dbReference>
<gene>
    <name evidence="5" type="ORF">BV898_03857</name>
</gene>
<evidence type="ECO:0000313" key="5">
    <source>
        <dbReference type="EMBL" id="OQV22360.1"/>
    </source>
</evidence>
<evidence type="ECO:0000259" key="4">
    <source>
        <dbReference type="Pfam" id="PF21034"/>
    </source>
</evidence>
<dbReference type="AlphaFoldDB" id="A0A1W0X4R7"/>
<dbReference type="PANTHER" id="PTHR13268:SF0">
    <property type="entry name" value="BCAS3 MICROTUBULE ASSOCIATED CELL MIGRATION FACTOR"/>
    <property type="match status" value="1"/>
</dbReference>
<feature type="domain" description="BCAS3 WD40" evidence="4">
    <location>
        <begin position="77"/>
        <end position="525"/>
    </location>
</feature>
<keyword evidence="6" id="KW-1185">Reference proteome</keyword>
<protein>
    <submittedName>
        <fullName evidence="5">Breast carcinoma-amplified sequence 3</fullName>
    </submittedName>
</protein>
<dbReference type="InterPro" id="IPR048382">
    <property type="entry name" value="BCAS3_WD40"/>
</dbReference>